<sequence length="189" mass="21162">MKVYWDLGVEFLSQLFTGKLPTVFIILVVVSTLLNFVIEYIYERFEKPEKNIVSSFLALLIEEVIGFVIFIFAFIAAIKFLDSVTLSNLTDTSAIALGEITLVSYVVFSVLSLPSLLLQFVESNIGKLLNIVGQVIIGGLVYYVLFETLPMTITFDLLYTVVALFIVMILNIVLWSLSINTLKNEKAAD</sequence>
<evidence type="ECO:0000256" key="1">
    <source>
        <dbReference type="SAM" id="Phobius"/>
    </source>
</evidence>
<organism evidence="2">
    <name type="scientific">Staphylococcus simulans</name>
    <dbReference type="NCBI Taxonomy" id="1286"/>
    <lineage>
        <taxon>Bacteria</taxon>
        <taxon>Bacillati</taxon>
        <taxon>Bacillota</taxon>
        <taxon>Bacilli</taxon>
        <taxon>Bacillales</taxon>
        <taxon>Staphylococcaceae</taxon>
        <taxon>Staphylococcus</taxon>
    </lineage>
</organism>
<evidence type="ECO:0000313" key="2">
    <source>
        <dbReference type="EMBL" id="VYU33163.1"/>
    </source>
</evidence>
<feature type="transmembrane region" description="Helical" evidence="1">
    <location>
        <begin position="20"/>
        <end position="42"/>
    </location>
</feature>
<dbReference type="RefSeq" id="WP_023016217.1">
    <property type="nucleotide sequence ID" value="NZ_CACRUO010000046.1"/>
</dbReference>
<feature type="transmembrane region" description="Helical" evidence="1">
    <location>
        <begin position="157"/>
        <end position="177"/>
    </location>
</feature>
<dbReference type="EMBL" id="CACRUO010000046">
    <property type="protein sequence ID" value="VYU33163.1"/>
    <property type="molecule type" value="Genomic_DNA"/>
</dbReference>
<accession>A0A6N3E4A8</accession>
<gene>
    <name evidence="2" type="ORF">SSLFYP27_01902</name>
</gene>
<feature type="transmembrane region" description="Helical" evidence="1">
    <location>
        <begin position="54"/>
        <end position="80"/>
    </location>
</feature>
<reference evidence="2" key="1">
    <citation type="submission" date="2019-11" db="EMBL/GenBank/DDBJ databases">
        <authorList>
            <person name="Feng L."/>
        </authorList>
    </citation>
    <scope>NUCLEOTIDE SEQUENCE</scope>
    <source>
        <strain evidence="2">SsimulansLFYP27</strain>
    </source>
</reference>
<keyword evidence="1" id="KW-0472">Membrane</keyword>
<name>A0A6N3E4A8_STASI</name>
<proteinExistence type="predicted"/>
<feature type="transmembrane region" description="Helical" evidence="1">
    <location>
        <begin position="100"/>
        <end position="121"/>
    </location>
</feature>
<protein>
    <submittedName>
        <fullName evidence="2">Uncharacterized protein</fullName>
    </submittedName>
</protein>
<keyword evidence="1" id="KW-0812">Transmembrane</keyword>
<keyword evidence="1" id="KW-1133">Transmembrane helix</keyword>
<dbReference type="AlphaFoldDB" id="A0A6N3E4A8"/>
<feature type="transmembrane region" description="Helical" evidence="1">
    <location>
        <begin position="128"/>
        <end position="145"/>
    </location>
</feature>